<evidence type="ECO:0000313" key="4">
    <source>
        <dbReference type="Proteomes" id="UP001189429"/>
    </source>
</evidence>
<dbReference type="SUPFAM" id="SSF82185">
    <property type="entry name" value="Histone H3 K4-specific methyltransferase SET7/9 N-terminal domain"/>
    <property type="match status" value="1"/>
</dbReference>
<evidence type="ECO:0000313" key="3">
    <source>
        <dbReference type="EMBL" id="CAK0875940.1"/>
    </source>
</evidence>
<sequence length="208" mass="23114">MGANNCSGTPCCAKGPAGQDDISSDKPTQYPGPNGLSDSKESPWPAGPQATKGGSGDDETETYEDGSSYKGKLVQGRRHGHGTWSSSTETYQGQWKHDQRDGSGQQKWQDGRMYDGQFKEGKFHGHGRMEWNMKNGLMVYEGQYVDDLKDGKGKYTWPDGRAYDGEWKKGQRWGKAIYTNIEGRTREGLWKEDKVVSWLDGSEGASQK</sequence>
<dbReference type="PANTHER" id="PTHR23084:SF179">
    <property type="entry name" value="OS10G0565000 PROTEIN"/>
    <property type="match status" value="1"/>
</dbReference>
<dbReference type="Pfam" id="PF02493">
    <property type="entry name" value="MORN"/>
    <property type="match status" value="5"/>
</dbReference>
<keyword evidence="4" id="KW-1185">Reference proteome</keyword>
<name>A0ABN9VV53_9DINO</name>
<protein>
    <recommendedName>
        <fullName evidence="5">MORN repeat-containing protein 5</fullName>
    </recommendedName>
</protein>
<accession>A0ABN9VV53</accession>
<dbReference type="PANTHER" id="PTHR23084">
    <property type="entry name" value="PHOSPHATIDYLINOSITOL-4-PHOSPHATE 5-KINASE RELATED"/>
    <property type="match status" value="1"/>
</dbReference>
<evidence type="ECO:0000256" key="1">
    <source>
        <dbReference type="ARBA" id="ARBA00022737"/>
    </source>
</evidence>
<gene>
    <name evidence="3" type="ORF">PCOR1329_LOCUS60483</name>
</gene>
<comment type="caution">
    <text evidence="3">The sequence shown here is derived from an EMBL/GenBank/DDBJ whole genome shotgun (WGS) entry which is preliminary data.</text>
</comment>
<reference evidence="3" key="1">
    <citation type="submission" date="2023-10" db="EMBL/GenBank/DDBJ databases">
        <authorList>
            <person name="Chen Y."/>
            <person name="Shah S."/>
            <person name="Dougan E. K."/>
            <person name="Thang M."/>
            <person name="Chan C."/>
        </authorList>
    </citation>
    <scope>NUCLEOTIDE SEQUENCE [LARGE SCALE GENOMIC DNA]</scope>
</reference>
<feature type="region of interest" description="Disordered" evidence="2">
    <location>
        <begin position="1"/>
        <end position="110"/>
    </location>
</feature>
<organism evidence="3 4">
    <name type="scientific">Prorocentrum cordatum</name>
    <dbReference type="NCBI Taxonomy" id="2364126"/>
    <lineage>
        <taxon>Eukaryota</taxon>
        <taxon>Sar</taxon>
        <taxon>Alveolata</taxon>
        <taxon>Dinophyceae</taxon>
        <taxon>Prorocentrales</taxon>
        <taxon>Prorocentraceae</taxon>
        <taxon>Prorocentrum</taxon>
    </lineage>
</organism>
<dbReference type="Proteomes" id="UP001189429">
    <property type="component" value="Unassembled WGS sequence"/>
</dbReference>
<evidence type="ECO:0000256" key="2">
    <source>
        <dbReference type="SAM" id="MobiDB-lite"/>
    </source>
</evidence>
<evidence type="ECO:0008006" key="5">
    <source>
        <dbReference type="Google" id="ProtNLM"/>
    </source>
</evidence>
<dbReference type="InterPro" id="IPR003409">
    <property type="entry name" value="MORN"/>
</dbReference>
<proteinExistence type="predicted"/>
<keyword evidence="1" id="KW-0677">Repeat</keyword>
<dbReference type="EMBL" id="CAUYUJ010017575">
    <property type="protein sequence ID" value="CAK0875940.1"/>
    <property type="molecule type" value="Genomic_DNA"/>
</dbReference>
<dbReference type="Gene3D" id="2.20.110.10">
    <property type="entry name" value="Histone H3 K4-specific methyltransferase SET7/9 N-terminal domain"/>
    <property type="match status" value="3"/>
</dbReference>
<feature type="compositionally biased region" description="Polar residues" evidence="2">
    <location>
        <begin position="83"/>
        <end position="93"/>
    </location>
</feature>
<dbReference type="SMART" id="SM00698">
    <property type="entry name" value="MORN"/>
    <property type="match status" value="5"/>
</dbReference>